<proteinExistence type="predicted"/>
<evidence type="ECO:0000313" key="1">
    <source>
        <dbReference type="EMBL" id="MBP1990452.1"/>
    </source>
</evidence>
<dbReference type="Proteomes" id="UP001519287">
    <property type="component" value="Unassembled WGS sequence"/>
</dbReference>
<dbReference type="InterPro" id="IPR008979">
    <property type="entry name" value="Galactose-bd-like_sf"/>
</dbReference>
<organism evidence="1 2">
    <name type="scientific">Paenibacillus eucommiae</name>
    <dbReference type="NCBI Taxonomy" id="1355755"/>
    <lineage>
        <taxon>Bacteria</taxon>
        <taxon>Bacillati</taxon>
        <taxon>Bacillota</taxon>
        <taxon>Bacilli</taxon>
        <taxon>Bacillales</taxon>
        <taxon>Paenibacillaceae</taxon>
        <taxon>Paenibacillus</taxon>
    </lineage>
</organism>
<dbReference type="EMBL" id="JAGGLB010000005">
    <property type="protein sequence ID" value="MBP1990452.1"/>
    <property type="molecule type" value="Genomic_DNA"/>
</dbReference>
<accession>A0ABS4IS98</accession>
<evidence type="ECO:0008006" key="3">
    <source>
        <dbReference type="Google" id="ProtNLM"/>
    </source>
</evidence>
<dbReference type="RefSeq" id="WP_209971230.1">
    <property type="nucleotide sequence ID" value="NZ_JAGGLB010000005.1"/>
</dbReference>
<protein>
    <recommendedName>
        <fullName evidence="3">F5/8 type C domain-containing protein</fullName>
    </recommendedName>
</protein>
<name>A0ABS4IS98_9BACL</name>
<dbReference type="Gene3D" id="2.115.10.20">
    <property type="entry name" value="Glycosyl hydrolase domain, family 43"/>
    <property type="match status" value="1"/>
</dbReference>
<sequence length="825" mass="92562">MNVITPYVQLPTTAGYVDRDEGPETTPVGNWGFPFALTADYMGRSLGFHLGAVTQVDKVELWCAGVTLVGKAEMYRLYASLDNRSYTEIESFQFLSRVIEGRTVDSFALSGVRAQFIKVHILAEEGNGVFPLRLLQLDARAYAVDASIGSQLPALIGFRSGDIVPETGALQEWGSTATFAIDFVRNSVGIDLGETREVGRIDLINRYSSSKGTGKGEEYALYWSDDNVTYSQAEHVAFTQKIANLQLVYSFELEQIKARYFKVNTRFTDGESHFELYDNPQFRVKAFGPAFDSPGGGNSTAPFLVAQPFSIGSRTELFISRDLVEAIDGLSYTLHPGVKHGDQPILTMDRPWEGYRQVLWGDVLFDEEEQLFKMWYFTDTGGSTEYFPHRWTLLYATSGDGINWSKPLTGTSTNNGKPTNAVAISGAVETASVMKDVSAPRNERYRMVTFNWDKRYQTMVSPDGINWTFAGSFGSGHDVASAVWDPYREKYVALHKCSFTDPGYFHPVRRFFYTTTSSDFRTWTPSYRSLNTDAKDQLVDQVAKKLEEIEPLMEVPVNRSLMRTDMYGAGLYPHESGLIAFPWVFYANDEEVYYYTIDDGIDDVQLAFSRDGNNWSRELREPVIRRGEVRTAGPEATVQDNAAVSDWDCGWIYTASKAFDVGDEVWLYYNGSNYTHTQPAHFYEIYPEGHPRAGQSAGRFDHKTGTGAFRGEIGLVKWKRDRFVSVDAGQAEGVLTTKPIQFTGSNLLLNARIAEDGYLKAELLDDRGNVIPGFSAEECRALEGDHMHHLVSWSDHSSVSDLAGSVIKIRFYLKAGQLFSYRFGD</sequence>
<comment type="caution">
    <text evidence="1">The sequence shown here is derived from an EMBL/GenBank/DDBJ whole genome shotgun (WGS) entry which is preliminary data.</text>
</comment>
<keyword evidence="2" id="KW-1185">Reference proteome</keyword>
<dbReference type="SUPFAM" id="SSF75005">
    <property type="entry name" value="Arabinanase/levansucrase/invertase"/>
    <property type="match status" value="1"/>
</dbReference>
<dbReference type="Gene3D" id="2.60.120.260">
    <property type="entry name" value="Galactose-binding domain-like"/>
    <property type="match status" value="2"/>
</dbReference>
<reference evidence="1 2" key="1">
    <citation type="submission" date="2021-03" db="EMBL/GenBank/DDBJ databases">
        <title>Genomic Encyclopedia of Type Strains, Phase IV (KMG-IV): sequencing the most valuable type-strain genomes for metagenomic binning, comparative biology and taxonomic classification.</title>
        <authorList>
            <person name="Goeker M."/>
        </authorList>
    </citation>
    <scope>NUCLEOTIDE SEQUENCE [LARGE SCALE GENOMIC DNA]</scope>
    <source>
        <strain evidence="1 2">DSM 26048</strain>
    </source>
</reference>
<dbReference type="InterPro" id="IPR023296">
    <property type="entry name" value="Glyco_hydro_beta-prop_sf"/>
</dbReference>
<gene>
    <name evidence="1" type="ORF">J2Z66_002058</name>
</gene>
<dbReference type="SUPFAM" id="SSF49785">
    <property type="entry name" value="Galactose-binding domain-like"/>
    <property type="match status" value="2"/>
</dbReference>
<evidence type="ECO:0000313" key="2">
    <source>
        <dbReference type="Proteomes" id="UP001519287"/>
    </source>
</evidence>